<proteinExistence type="predicted"/>
<dbReference type="Proteomes" id="UP000663865">
    <property type="component" value="Unassembled WGS sequence"/>
</dbReference>
<name>A0A818QGH3_9BILA</name>
<evidence type="ECO:0000313" key="3">
    <source>
        <dbReference type="EMBL" id="CAF3636110.1"/>
    </source>
</evidence>
<evidence type="ECO:0000256" key="2">
    <source>
        <dbReference type="SAM" id="SignalP"/>
    </source>
</evidence>
<comment type="caution">
    <text evidence="3">The sequence shown here is derived from an EMBL/GenBank/DDBJ whole genome shotgun (WGS) entry which is preliminary data.</text>
</comment>
<keyword evidence="2" id="KW-0732">Signal</keyword>
<feature type="chain" id="PRO_5032794147" evidence="2">
    <location>
        <begin position="22"/>
        <end position="193"/>
    </location>
</feature>
<protein>
    <submittedName>
        <fullName evidence="3">Uncharacterized protein</fullName>
    </submittedName>
</protein>
<evidence type="ECO:0000256" key="1">
    <source>
        <dbReference type="SAM" id="MobiDB-lite"/>
    </source>
</evidence>
<sequence length="193" mass="22059">MISNLRLFFLVALYFTTITHGFPRYRRQLNQPTNNLHSTDQRTSWASHPSGSFPGSYYYGVGSDPNYGSFIKPQNRPDVGISLMSYDPDSAYSSVLINSNRPSLSQQPQQQYLYNNHNGLQRPNTNNYHTRPNNAYPPGSQGWYATGAHGFPRYRRQLNQPTNNLHSTDQRTSWASHPSGSFPGSYYYDADDY</sequence>
<gene>
    <name evidence="3" type="ORF">KIK155_LOCUS22666</name>
</gene>
<dbReference type="AlphaFoldDB" id="A0A818QGH3"/>
<dbReference type="EMBL" id="CAJNYV010004023">
    <property type="protein sequence ID" value="CAF3636110.1"/>
    <property type="molecule type" value="Genomic_DNA"/>
</dbReference>
<evidence type="ECO:0000313" key="4">
    <source>
        <dbReference type="Proteomes" id="UP000663865"/>
    </source>
</evidence>
<organism evidence="3 4">
    <name type="scientific">Rotaria socialis</name>
    <dbReference type="NCBI Taxonomy" id="392032"/>
    <lineage>
        <taxon>Eukaryota</taxon>
        <taxon>Metazoa</taxon>
        <taxon>Spiralia</taxon>
        <taxon>Gnathifera</taxon>
        <taxon>Rotifera</taxon>
        <taxon>Eurotatoria</taxon>
        <taxon>Bdelloidea</taxon>
        <taxon>Philodinida</taxon>
        <taxon>Philodinidae</taxon>
        <taxon>Rotaria</taxon>
    </lineage>
</organism>
<reference evidence="3" key="1">
    <citation type="submission" date="2021-02" db="EMBL/GenBank/DDBJ databases">
        <authorList>
            <person name="Nowell W R."/>
        </authorList>
    </citation>
    <scope>NUCLEOTIDE SEQUENCE</scope>
</reference>
<feature type="signal peptide" evidence="2">
    <location>
        <begin position="1"/>
        <end position="21"/>
    </location>
</feature>
<feature type="region of interest" description="Disordered" evidence="1">
    <location>
        <begin position="158"/>
        <end position="178"/>
    </location>
</feature>
<accession>A0A818QGH3</accession>